<sequence>MLPLRALLLVATIVSPTIAAERPTSLAADALPTPSFAASRISTPQVLVSLDRSDWTYACGEPATFTIRVLADGSAVDGAVINYRLGPEKFETLVEAVPVPTAGLVLPAGTMEVPGFLRCIVEYTLDGKSYRGLATAGFAPEAIEATQTAPKDFDDFWQQHLDAMRKVPPRLQKTLVPEACTPEVNVYHVSFESWNFGGRTMPFYGVMTEPTAPGHYPAVLRVPGAGVRPYHGEMALAARGNIVLQMGIHGIPIDLEQPLYDNLRYGALNYYPTFNMDDRDSYYFLRVYLACVRANDVLVAHENWDRKNLVVAGGSQGGQLTIATSALDDRVTGSVANFPAFSDVTGYLHGRAGGWPHLLAKPEHQTDAKINTARYYDTVNFARRLHAPISLGWGYNDETCPVTSLFAVHNSITVEKSLQLHLEMGHRSSPEFNDRYLDRIVAMAHPVATTP</sequence>
<evidence type="ECO:0000259" key="3">
    <source>
        <dbReference type="Pfam" id="PF05448"/>
    </source>
</evidence>
<dbReference type="PANTHER" id="PTHR40111">
    <property type="entry name" value="CEPHALOSPORIN-C DEACETYLASE"/>
    <property type="match status" value="1"/>
</dbReference>
<feature type="chain" id="PRO_5041939931" evidence="2">
    <location>
        <begin position="20"/>
        <end position="451"/>
    </location>
</feature>
<accession>A0AAF0CSD4</accession>
<feature type="active site" description="Charge relay system" evidence="1">
    <location>
        <position position="426"/>
    </location>
</feature>
<dbReference type="Proteomes" id="UP001218638">
    <property type="component" value="Chromosome"/>
</dbReference>
<evidence type="ECO:0000313" key="4">
    <source>
        <dbReference type="EMBL" id="WED67217.1"/>
    </source>
</evidence>
<name>A0AAF0CSD4_9BACT</name>
<dbReference type="KEGG" id="slom:PXH66_10170"/>
<dbReference type="InterPro" id="IPR008391">
    <property type="entry name" value="AXE1_dom"/>
</dbReference>
<dbReference type="AlphaFoldDB" id="A0AAF0CSD4"/>
<evidence type="ECO:0000256" key="1">
    <source>
        <dbReference type="PIRSR" id="PIRSR639069-1"/>
    </source>
</evidence>
<dbReference type="EMBL" id="CP119075">
    <property type="protein sequence ID" value="WED67217.1"/>
    <property type="molecule type" value="Genomic_DNA"/>
</dbReference>
<keyword evidence="5" id="KW-1185">Reference proteome</keyword>
<dbReference type="InterPro" id="IPR029058">
    <property type="entry name" value="AB_hydrolase_fold"/>
</dbReference>
<gene>
    <name evidence="4" type="ORF">PXH66_10170</name>
</gene>
<feature type="domain" description="Acetyl xylan esterase" evidence="3">
    <location>
        <begin position="145"/>
        <end position="435"/>
    </location>
</feature>
<organism evidence="4 5">
    <name type="scientific">Synoicihabitans lomoniglobus</name>
    <dbReference type="NCBI Taxonomy" id="2909285"/>
    <lineage>
        <taxon>Bacteria</taxon>
        <taxon>Pseudomonadati</taxon>
        <taxon>Verrucomicrobiota</taxon>
        <taxon>Opitutia</taxon>
        <taxon>Opitutales</taxon>
        <taxon>Opitutaceae</taxon>
        <taxon>Synoicihabitans</taxon>
    </lineage>
</organism>
<feature type="signal peptide" evidence="2">
    <location>
        <begin position="1"/>
        <end position="19"/>
    </location>
</feature>
<dbReference type="SUPFAM" id="SSF53474">
    <property type="entry name" value="alpha/beta-Hydrolases"/>
    <property type="match status" value="1"/>
</dbReference>
<keyword evidence="2" id="KW-0732">Signal</keyword>
<dbReference type="RefSeq" id="WP_330931480.1">
    <property type="nucleotide sequence ID" value="NZ_CP119075.1"/>
</dbReference>
<dbReference type="GO" id="GO:0005976">
    <property type="term" value="P:polysaccharide metabolic process"/>
    <property type="evidence" value="ECO:0007669"/>
    <property type="project" value="TreeGrafter"/>
</dbReference>
<dbReference type="Pfam" id="PF05448">
    <property type="entry name" value="AXE1"/>
    <property type="match status" value="1"/>
</dbReference>
<dbReference type="Gene3D" id="3.40.50.1820">
    <property type="entry name" value="alpha/beta hydrolase"/>
    <property type="match status" value="1"/>
</dbReference>
<dbReference type="PANTHER" id="PTHR40111:SF1">
    <property type="entry name" value="CEPHALOSPORIN-C DEACETYLASE"/>
    <property type="match status" value="1"/>
</dbReference>
<dbReference type="GO" id="GO:0052689">
    <property type="term" value="F:carboxylic ester hydrolase activity"/>
    <property type="evidence" value="ECO:0007669"/>
    <property type="project" value="TreeGrafter"/>
</dbReference>
<feature type="active site" description="Charge relay system" evidence="1">
    <location>
        <position position="397"/>
    </location>
</feature>
<protein>
    <submittedName>
        <fullName evidence="4">Acetylxylan esterase</fullName>
    </submittedName>
</protein>
<reference evidence="4" key="1">
    <citation type="submission" date="2023-03" db="EMBL/GenBank/DDBJ databases">
        <title>Lomoglobus Profundus gen. nov., sp. nov., a novel member of the phylum Verrucomicrobia, isolated from deep-marine sediment of South China Sea.</title>
        <authorList>
            <person name="Ahmad T."/>
            <person name="Ishaq S.E."/>
            <person name="Wang F."/>
        </authorList>
    </citation>
    <scope>NUCLEOTIDE SEQUENCE</scope>
    <source>
        <strain evidence="4">LMO-M01</strain>
    </source>
</reference>
<feature type="active site" description="Nucleophile" evidence="1">
    <location>
        <position position="315"/>
    </location>
</feature>
<evidence type="ECO:0000313" key="5">
    <source>
        <dbReference type="Proteomes" id="UP001218638"/>
    </source>
</evidence>
<proteinExistence type="predicted"/>
<dbReference type="InterPro" id="IPR039069">
    <property type="entry name" value="CE7"/>
</dbReference>
<evidence type="ECO:0000256" key="2">
    <source>
        <dbReference type="SAM" id="SignalP"/>
    </source>
</evidence>